<dbReference type="Pfam" id="PF00412">
    <property type="entry name" value="LIM"/>
    <property type="match status" value="1"/>
</dbReference>
<feature type="repeat" description="PPR" evidence="8">
    <location>
        <begin position="1511"/>
        <end position="1545"/>
    </location>
</feature>
<feature type="repeat" description="PPR" evidence="8">
    <location>
        <begin position="1476"/>
        <end position="1510"/>
    </location>
</feature>
<dbReference type="SMART" id="SM00132">
    <property type="entry name" value="LIM"/>
    <property type="match status" value="1"/>
</dbReference>
<feature type="repeat" description="PPR" evidence="8">
    <location>
        <begin position="1156"/>
        <end position="1190"/>
    </location>
</feature>
<dbReference type="GO" id="GO:0032875">
    <property type="term" value="P:regulation of DNA endoreduplication"/>
    <property type="evidence" value="ECO:0007669"/>
    <property type="project" value="UniProtKB-ARBA"/>
</dbReference>
<comment type="similarity">
    <text evidence="1">Belongs to the inositol polyphosphate 5-phosphatase family.</text>
</comment>
<feature type="repeat" description="PPR" evidence="8">
    <location>
        <begin position="1121"/>
        <end position="1155"/>
    </location>
</feature>
<reference evidence="10 11" key="1">
    <citation type="submission" date="2024-05" db="EMBL/GenBank/DDBJ databases">
        <title>Haplotype-resolved chromosome-level genome assembly of Huyou (Citrus changshanensis).</title>
        <authorList>
            <person name="Miao C."/>
            <person name="Chen W."/>
            <person name="Wu Y."/>
            <person name="Wang L."/>
            <person name="Zhao S."/>
            <person name="Grierson D."/>
            <person name="Xu C."/>
            <person name="Chen K."/>
        </authorList>
    </citation>
    <scope>NUCLEOTIDE SEQUENCE [LARGE SCALE GENOMIC DNA]</scope>
    <source>
        <strain evidence="10">01-14</strain>
        <tissue evidence="10">Leaf</tissue>
    </source>
</reference>
<feature type="repeat" description="PPR" evidence="8">
    <location>
        <begin position="1375"/>
        <end position="1409"/>
    </location>
</feature>
<evidence type="ECO:0000256" key="5">
    <source>
        <dbReference type="ARBA" id="ARBA00022843"/>
    </source>
</evidence>
<feature type="repeat" description="PPR" evidence="8">
    <location>
        <begin position="910"/>
        <end position="944"/>
    </location>
</feature>
<dbReference type="Pfam" id="PF13812">
    <property type="entry name" value="PPR_3"/>
    <property type="match status" value="1"/>
</dbReference>
<dbReference type="CDD" id="cd09396">
    <property type="entry name" value="LIM_DA1"/>
    <property type="match status" value="1"/>
</dbReference>
<evidence type="ECO:0000256" key="4">
    <source>
        <dbReference type="ARBA" id="ARBA00022833"/>
    </source>
</evidence>
<dbReference type="PROSITE" id="PS50023">
    <property type="entry name" value="LIM_DOMAIN_2"/>
    <property type="match status" value="1"/>
</dbReference>
<keyword evidence="2 7" id="KW-0479">Metal-binding</keyword>
<dbReference type="InterPro" id="IPR022087">
    <property type="entry name" value="DA1-like_dom"/>
</dbReference>
<comment type="caution">
    <text evidence="10">The sequence shown here is derived from an EMBL/GenBank/DDBJ whole genome shotgun (WGS) entry which is preliminary data.</text>
</comment>
<dbReference type="CDD" id="cd08368">
    <property type="entry name" value="LIM"/>
    <property type="match status" value="1"/>
</dbReference>
<dbReference type="Pfam" id="PF12854">
    <property type="entry name" value="PPR_1"/>
    <property type="match status" value="2"/>
</dbReference>
<dbReference type="Gene3D" id="2.10.110.10">
    <property type="entry name" value="Cysteine Rich Protein"/>
    <property type="match status" value="1"/>
</dbReference>
<dbReference type="GO" id="GO:0008233">
    <property type="term" value="F:peptidase activity"/>
    <property type="evidence" value="ECO:0007669"/>
    <property type="project" value="UniProtKB-ARBA"/>
</dbReference>
<dbReference type="Gene3D" id="1.25.40.10">
    <property type="entry name" value="Tetratricopeptide repeat domain"/>
    <property type="match status" value="7"/>
</dbReference>
<dbReference type="PROSITE" id="PS50330">
    <property type="entry name" value="UIM"/>
    <property type="match status" value="2"/>
</dbReference>
<keyword evidence="5" id="KW-0832">Ubl conjugation</keyword>
<feature type="repeat" description="PPR" evidence="8">
    <location>
        <begin position="1086"/>
        <end position="1120"/>
    </location>
</feature>
<dbReference type="Pfam" id="PF22669">
    <property type="entry name" value="Exo_endo_phos2"/>
    <property type="match status" value="1"/>
</dbReference>
<accession>A0AAP0MND9</accession>
<evidence type="ECO:0000256" key="6">
    <source>
        <dbReference type="ARBA" id="ARBA00023038"/>
    </source>
</evidence>
<feature type="repeat" description="PPR" evidence="8">
    <location>
        <begin position="1226"/>
        <end position="1260"/>
    </location>
</feature>
<organism evidence="10 11">
    <name type="scientific">Citrus x changshan-huyou</name>
    <dbReference type="NCBI Taxonomy" id="2935761"/>
    <lineage>
        <taxon>Eukaryota</taxon>
        <taxon>Viridiplantae</taxon>
        <taxon>Streptophyta</taxon>
        <taxon>Embryophyta</taxon>
        <taxon>Tracheophyta</taxon>
        <taxon>Spermatophyta</taxon>
        <taxon>Magnoliopsida</taxon>
        <taxon>eudicotyledons</taxon>
        <taxon>Gunneridae</taxon>
        <taxon>Pentapetalae</taxon>
        <taxon>rosids</taxon>
        <taxon>malvids</taxon>
        <taxon>Sapindales</taxon>
        <taxon>Rutaceae</taxon>
        <taxon>Aurantioideae</taxon>
        <taxon>Citrus</taxon>
    </lineage>
</organism>
<dbReference type="GO" id="GO:0043130">
    <property type="term" value="F:ubiquitin binding"/>
    <property type="evidence" value="ECO:0007669"/>
    <property type="project" value="UniProtKB-ARBA"/>
</dbReference>
<dbReference type="Pfam" id="PF01535">
    <property type="entry name" value="PPR"/>
    <property type="match status" value="2"/>
</dbReference>
<feature type="repeat" description="PPR" evidence="8">
    <location>
        <begin position="1015"/>
        <end position="1049"/>
    </location>
</feature>
<dbReference type="GO" id="GO:0046856">
    <property type="term" value="P:phosphatidylinositol dephosphorylation"/>
    <property type="evidence" value="ECO:0007669"/>
    <property type="project" value="InterPro"/>
</dbReference>
<protein>
    <recommendedName>
        <fullName evidence="9">LIM zinc-binding domain-containing protein</fullName>
    </recommendedName>
</protein>
<dbReference type="PROSITE" id="PS00478">
    <property type="entry name" value="LIM_DOMAIN_1"/>
    <property type="match status" value="1"/>
</dbReference>
<dbReference type="GO" id="GO:0016791">
    <property type="term" value="F:phosphatase activity"/>
    <property type="evidence" value="ECO:0007669"/>
    <property type="project" value="InterPro"/>
</dbReference>
<name>A0AAP0MND9_9ROSI</name>
<dbReference type="PROSITE" id="PS51375">
    <property type="entry name" value="PPR"/>
    <property type="match status" value="18"/>
</dbReference>
<evidence type="ECO:0000256" key="2">
    <source>
        <dbReference type="ARBA" id="ARBA00022723"/>
    </source>
</evidence>
<dbReference type="InterPro" id="IPR036691">
    <property type="entry name" value="Endo/exonu/phosph_ase_sf"/>
</dbReference>
<dbReference type="InterPro" id="IPR011990">
    <property type="entry name" value="TPR-like_helical_dom_sf"/>
</dbReference>
<keyword evidence="11" id="KW-1185">Reference proteome</keyword>
<evidence type="ECO:0000259" key="9">
    <source>
        <dbReference type="PROSITE" id="PS50023"/>
    </source>
</evidence>
<dbReference type="SMART" id="SM00726">
    <property type="entry name" value="UIM"/>
    <property type="match status" value="2"/>
</dbReference>
<dbReference type="FunFam" id="2.10.110.10:FF:000078">
    <property type="entry name" value="Protein DA1-related 1"/>
    <property type="match status" value="1"/>
</dbReference>
<evidence type="ECO:0000256" key="1">
    <source>
        <dbReference type="ARBA" id="ARBA00010768"/>
    </source>
</evidence>
<dbReference type="PANTHER" id="PTHR47942:SF15">
    <property type="entry name" value="OS12G0557800 PROTEIN"/>
    <property type="match status" value="1"/>
</dbReference>
<evidence type="ECO:0000256" key="7">
    <source>
        <dbReference type="PROSITE-ProRule" id="PRU00125"/>
    </source>
</evidence>
<feature type="repeat" description="PPR" evidence="8">
    <location>
        <begin position="980"/>
        <end position="1014"/>
    </location>
</feature>
<dbReference type="NCBIfam" id="TIGR00756">
    <property type="entry name" value="PPR"/>
    <property type="match status" value="16"/>
</dbReference>
<evidence type="ECO:0000256" key="8">
    <source>
        <dbReference type="PROSITE-ProRule" id="PRU00708"/>
    </source>
</evidence>
<dbReference type="SMART" id="SM00128">
    <property type="entry name" value="IPPc"/>
    <property type="match status" value="1"/>
</dbReference>
<dbReference type="SUPFAM" id="SSF56219">
    <property type="entry name" value="DNase I-like"/>
    <property type="match status" value="1"/>
</dbReference>
<dbReference type="InterPro" id="IPR002885">
    <property type="entry name" value="PPR_rpt"/>
</dbReference>
<dbReference type="Proteomes" id="UP001428341">
    <property type="component" value="Unassembled WGS sequence"/>
</dbReference>
<dbReference type="EMBL" id="JBCGBO010000003">
    <property type="protein sequence ID" value="KAK9216649.1"/>
    <property type="molecule type" value="Genomic_DNA"/>
</dbReference>
<feature type="domain" description="LIM zinc-binding" evidence="9">
    <location>
        <begin position="340"/>
        <end position="400"/>
    </location>
</feature>
<dbReference type="InterPro" id="IPR000300">
    <property type="entry name" value="IPPc"/>
</dbReference>
<feature type="repeat" description="PPR" evidence="8">
    <location>
        <begin position="945"/>
        <end position="979"/>
    </location>
</feature>
<proteinExistence type="inferred from homology"/>
<feature type="repeat" description="PPR" evidence="8">
    <location>
        <begin position="875"/>
        <end position="909"/>
    </location>
</feature>
<dbReference type="SUPFAM" id="SSF81901">
    <property type="entry name" value="HCP-like"/>
    <property type="match status" value="1"/>
</dbReference>
<dbReference type="SUPFAM" id="SSF57716">
    <property type="entry name" value="Glucocorticoid receptor-like (DNA-binding domain)"/>
    <property type="match status" value="2"/>
</dbReference>
<dbReference type="InterPro" id="IPR051222">
    <property type="entry name" value="PPR/CCM1_RNA-binding"/>
</dbReference>
<feature type="repeat" description="PPR" evidence="8">
    <location>
        <begin position="1051"/>
        <end position="1085"/>
    </location>
</feature>
<feature type="repeat" description="PPR" evidence="8">
    <location>
        <begin position="1546"/>
        <end position="1580"/>
    </location>
</feature>
<dbReference type="PANTHER" id="PTHR47942">
    <property type="entry name" value="TETRATRICOPEPTIDE REPEAT (TPR)-LIKE SUPERFAMILY PROTEIN-RELATED"/>
    <property type="match status" value="1"/>
</dbReference>
<dbReference type="GO" id="GO:0046872">
    <property type="term" value="F:metal ion binding"/>
    <property type="evidence" value="ECO:0007669"/>
    <property type="project" value="UniProtKB-KW"/>
</dbReference>
<evidence type="ECO:0000313" key="11">
    <source>
        <dbReference type="Proteomes" id="UP001428341"/>
    </source>
</evidence>
<feature type="repeat" description="PPR" evidence="8">
    <location>
        <begin position="1441"/>
        <end position="1475"/>
    </location>
</feature>
<evidence type="ECO:0000256" key="3">
    <source>
        <dbReference type="ARBA" id="ARBA00022737"/>
    </source>
</evidence>
<feature type="repeat" description="PPR" evidence="8">
    <location>
        <begin position="1581"/>
        <end position="1615"/>
    </location>
</feature>
<dbReference type="Pfam" id="PF12315">
    <property type="entry name" value="DA1-like"/>
    <property type="match status" value="1"/>
</dbReference>
<gene>
    <name evidence="10" type="ORF">WN944_008659</name>
</gene>
<keyword evidence="6 7" id="KW-0440">LIM domain</keyword>
<dbReference type="InterPro" id="IPR003903">
    <property type="entry name" value="UIM_dom"/>
</dbReference>
<feature type="repeat" description="PPR" evidence="8">
    <location>
        <begin position="1340"/>
        <end position="1374"/>
    </location>
</feature>
<keyword evidence="3" id="KW-0677">Repeat</keyword>
<keyword evidence="4 7" id="KW-0862">Zinc</keyword>
<dbReference type="InterPro" id="IPR001781">
    <property type="entry name" value="Znf_LIM"/>
</dbReference>
<evidence type="ECO:0000313" key="10">
    <source>
        <dbReference type="EMBL" id="KAK9216649.1"/>
    </source>
</evidence>
<sequence>MQSLQLFVFGPRNSEPLVKELKVDKYSVGGFGGLIGRKKGAVAIRINYKGITMVFISCHLSAHARNVEERNSECRHILHSLFSKNQNPYADPAHITVWLGDLNYRIQGLNTHPVRNIIHKDLQKLLTSKDQLLQEAERGQIFNGYCEGSLTFKPTYKYNIGSSDYDTSYKLKHHNAWSVIYFAACYAYPKRNAVDGVASMPQLRVHVMNVRFGKIFIDYERITLCIMGWLSKIFKGSSHSITEGHSHRNYGEDPHCYAPSTSGDLRLEQENEDIDRAIALSLLEENQKGENVIDKESQVEEDEQLARAIQESLNLESPPRQGTAHTYQHFPVIQFPEGYRICAGCNNEIGHGRFLNCLDVFWHPECFRCHACHQPITDIEFSTSENRPYHKSCYREHYHPKCDVCKHFIPSNHGGLIEYRAHPFWVQKYCPSHEHDGTPRCCSCERMEPQDTAYVALDDGRKLCLECLDSAIMDTNECQPLYLDIQEFYESIHMKLEQQIPLLLVERQALNEARDGEKNGYYHMPETRGLCLSEEQTVTTILRRPRFGSGNQAMNIITEPYKLTRRCDVTAILILYGLPRLLTGTILAHEMMHGWMRLQGFRTLSPDVEEGICQVIAHWWLISQLKSSKKVTPTSSSSAAGTSKKGTGPKFDKKLGEFFKHQIETDASPVYGDGFRAGQHAVQKYGLGRTLDHIRRTVSQTANSEFSPASTRFEVESALHLKMYTPFFTLHLLPHLRPPQFLHVSRSLHWKPRHEYRLSQPELLDRITRLLVLGRFDAVDNLSFDFSDDLLDSVLHKLRLNPDASLGFFQLASKQQKFRPNIKCYCKIVHILSRARMFDETRAFLYELVGLCKNNHAGFLIWDELVRAYKEFAFSPTVFDMILKIYAQKGMLKNALHVFDNMGKYGCIPSLRSCNCLLSNLVKNGEGYVALLVYEQMMRVGIVPDVFTCSIVVNAYCKEKSMEKALDFVKEMENLRFELNVVTYNSLIDGYVSLGDLNGAKRVLEWMCEKGISRTAVTYTTLTKGYCKQHKMEEAENMLRRMKEEDDVIVDEYAYGVLIDGYCKVGKVDEAIRVLNEMLKTGLEMNLLICNSLINGYCKLGQVCEAKRVLRCMGDWNLRPDSFSFNTLVDGYCRECDMTEAFRLCAEMLRQGIEPSVVTYNTLLKGLCRVGDVDEALHLWLMMLKRCVCPNEVGYCTLLDILFNKGDFYGAVKLWNNILARGFYKNTITFNTMIKGLCKMGKMTEAQKIFDKMKELGCLPNIITYRTLSDGYCKVGNLEEAFKIKNLMERREILPSMEKEAIVPSIDMYNYLISVAFKSRELTSLVDLLAEMQTMGLYPNIVTYGALISGWCDAGMLNKAFKAYFDMIEKGFSPNVAICSKLVSTLCRLSKIDEANIFLQKMVDFDFVPDLKYMASSAINVDAQKIAMSLDESARSLCVPNYVVYNIVIAGICKSGYVTDARRVFSALLLTGFSPDNFTYCTLIHGYAAVGDINEAFKLRDEMLKINLVPNIATYNSLVSGLCNSGELDRAKRLFCKLRQKGLTPTVVTYNILIDGYCKAGNIRRALSFKCRMMKQGIAPSVVTYSTLVKALCEQGDTKESAKLLDQIVKSSLDQTLDRYSKLARGYVDCGNLMKISELHSIFSCLPSGFMFDEQMELEEPRTFHDAYEDSENIEEQQIIFLNVIKVVIGGTQEFLMGSFSECFFKIFKIWSLISSIHAQIIMSNKGHPNERRNPWPLQVNLEHPLWMPCFDSLVFFATLFAKSDCRVCTEAKYPIALFGSRGVRIQDASSDYDGNNEFRISVGIRNSTKKACPTWLDKPVVLAAVSVCAACHCILCSEGTFVGGEYDKYLLLVLKRNIAETTCKWCWTGYASEINPTLTKQHLT</sequence>
<dbReference type="Pfam" id="PF13041">
    <property type="entry name" value="PPR_2"/>
    <property type="match status" value="7"/>
</dbReference>
<feature type="repeat" description="PPR" evidence="8">
    <location>
        <begin position="1261"/>
        <end position="1295"/>
    </location>
</feature>
<dbReference type="Gene3D" id="3.60.10.10">
    <property type="entry name" value="Endonuclease/exonuclease/phosphatase"/>
    <property type="match status" value="1"/>
</dbReference>